<dbReference type="GO" id="GO:0008299">
    <property type="term" value="P:isoprenoid biosynthetic process"/>
    <property type="evidence" value="ECO:0007669"/>
    <property type="project" value="UniProtKB-UniRule"/>
</dbReference>
<keyword evidence="6 10" id="KW-1133">Transmembrane helix</keyword>
<organism evidence="11 12">
    <name type="scientific">Pichia kluyveri</name>
    <name type="common">Yeast</name>
    <dbReference type="NCBI Taxonomy" id="36015"/>
    <lineage>
        <taxon>Eukaryota</taxon>
        <taxon>Fungi</taxon>
        <taxon>Dikarya</taxon>
        <taxon>Ascomycota</taxon>
        <taxon>Saccharomycotina</taxon>
        <taxon>Pichiomycetes</taxon>
        <taxon>Pichiales</taxon>
        <taxon>Pichiaceae</taxon>
        <taxon>Pichia</taxon>
    </lineage>
</organism>
<name>A0AAV5R518_PICKL</name>
<dbReference type="InterPro" id="IPR030470">
    <property type="entry name" value="UbiA_prenylTrfase_CS"/>
</dbReference>
<comment type="catalytic activity">
    <reaction evidence="8 10">
        <text>an all-trans-polyprenyl diphosphate + 4-hydroxybenzoate = a 4-hydroxy-3-(all-trans-polyprenyl)benzoate + diphosphate</text>
        <dbReference type="Rhea" id="RHEA:44504"/>
        <dbReference type="Rhea" id="RHEA-COMP:9514"/>
        <dbReference type="Rhea" id="RHEA-COMP:9564"/>
        <dbReference type="ChEBI" id="CHEBI:17879"/>
        <dbReference type="ChEBI" id="CHEBI:33019"/>
        <dbReference type="ChEBI" id="CHEBI:58914"/>
        <dbReference type="ChEBI" id="CHEBI:78396"/>
        <dbReference type="EC" id="2.5.1.39"/>
    </reaction>
</comment>
<comment type="pathway">
    <text evidence="10">Cofactor biosynthesis; ubiquinone biosynthesis.</text>
</comment>
<evidence type="ECO:0000256" key="9">
    <source>
        <dbReference type="ARBA" id="ARBA00058997"/>
    </source>
</evidence>
<keyword evidence="10" id="KW-0831">Ubiquinone biosynthesis</keyword>
<dbReference type="EC" id="2.5.1.39" evidence="10"/>
<keyword evidence="12" id="KW-1185">Reference proteome</keyword>
<dbReference type="FunFam" id="1.20.120.1780:FF:000001">
    <property type="entry name" value="4-hydroxybenzoate octaprenyltransferase"/>
    <property type="match status" value="1"/>
</dbReference>
<evidence type="ECO:0000256" key="6">
    <source>
        <dbReference type="ARBA" id="ARBA00022989"/>
    </source>
</evidence>
<dbReference type="InterPro" id="IPR000537">
    <property type="entry name" value="UbiA_prenyltransferase"/>
</dbReference>
<dbReference type="NCBIfam" id="TIGR01474">
    <property type="entry name" value="ubiA_proteo"/>
    <property type="match status" value="1"/>
</dbReference>
<keyword evidence="7 10" id="KW-0472">Membrane</keyword>
<comment type="similarity">
    <text evidence="3 10">Belongs to the UbiA prenyltransferase family.</text>
</comment>
<evidence type="ECO:0000256" key="8">
    <source>
        <dbReference type="ARBA" id="ARBA00052313"/>
    </source>
</evidence>
<accession>A0AAV5R518</accession>
<evidence type="ECO:0000256" key="4">
    <source>
        <dbReference type="ARBA" id="ARBA00022679"/>
    </source>
</evidence>
<evidence type="ECO:0000313" key="11">
    <source>
        <dbReference type="EMBL" id="GMM46397.1"/>
    </source>
</evidence>
<dbReference type="AlphaFoldDB" id="A0AAV5R518"/>
<evidence type="ECO:0000256" key="2">
    <source>
        <dbReference type="ARBA" id="ARBA00004292"/>
    </source>
</evidence>
<evidence type="ECO:0000256" key="3">
    <source>
        <dbReference type="ARBA" id="ARBA00005985"/>
    </source>
</evidence>
<feature type="transmembrane region" description="Helical" evidence="10">
    <location>
        <begin position="246"/>
        <end position="266"/>
    </location>
</feature>
<dbReference type="GO" id="GO:0005743">
    <property type="term" value="C:mitochondrial inner membrane"/>
    <property type="evidence" value="ECO:0007669"/>
    <property type="project" value="UniProtKB-SubCell"/>
</dbReference>
<evidence type="ECO:0000256" key="1">
    <source>
        <dbReference type="ARBA" id="ARBA00001946"/>
    </source>
</evidence>
<feature type="transmembrane region" description="Helical" evidence="10">
    <location>
        <begin position="221"/>
        <end position="237"/>
    </location>
</feature>
<proteinExistence type="inferred from homology"/>
<feature type="transmembrane region" description="Helical" evidence="10">
    <location>
        <begin position="144"/>
        <end position="164"/>
    </location>
</feature>
<keyword evidence="4 10" id="KW-0808">Transferase</keyword>
<dbReference type="PANTHER" id="PTHR11048:SF28">
    <property type="entry name" value="4-HYDROXYBENZOATE POLYPRENYLTRANSFERASE, MITOCHONDRIAL"/>
    <property type="match status" value="1"/>
</dbReference>
<feature type="transmembrane region" description="Helical" evidence="10">
    <location>
        <begin position="333"/>
        <end position="353"/>
    </location>
</feature>
<dbReference type="GO" id="GO:0006744">
    <property type="term" value="P:ubiquinone biosynthetic process"/>
    <property type="evidence" value="ECO:0007669"/>
    <property type="project" value="UniProtKB-UniRule"/>
</dbReference>
<feature type="transmembrane region" description="Helical" evidence="10">
    <location>
        <begin position="198"/>
        <end position="215"/>
    </location>
</feature>
<comment type="subcellular location">
    <subcellularLocation>
        <location evidence="2 10">Mitochondrion inner membrane</location>
        <topology evidence="2 10">Multi-pass membrane protein</topology>
        <orientation evidence="2 10">Matrix side</orientation>
    </subcellularLocation>
</comment>
<dbReference type="Gene3D" id="1.20.120.1780">
    <property type="entry name" value="UbiA prenyltransferase"/>
    <property type="match status" value="1"/>
</dbReference>
<protein>
    <recommendedName>
        <fullName evidence="10">4-hydroxybenzoate polyprenyltransferase, mitochondrial</fullName>
        <shortName evidence="10">4-HB polyprenyltransferase</shortName>
        <ecNumber evidence="10">2.5.1.39</ecNumber>
    </recommendedName>
    <alternativeName>
        <fullName evidence="10">4-hydroxybenzoate hexaprenyltransferase</fullName>
    </alternativeName>
    <alternativeName>
        <fullName evidence="10">Para-hydroxybenzoate--polyprenyltransferase</fullName>
        <shortName evidence="10">PHB:PPT</shortName>
        <shortName evidence="10">PHB:polyprenyltransferase</shortName>
    </alternativeName>
</protein>
<dbReference type="PROSITE" id="PS00943">
    <property type="entry name" value="UBIA"/>
    <property type="match status" value="1"/>
</dbReference>
<evidence type="ECO:0000256" key="7">
    <source>
        <dbReference type="ARBA" id="ARBA00023136"/>
    </source>
</evidence>
<evidence type="ECO:0000256" key="10">
    <source>
        <dbReference type="HAMAP-Rule" id="MF_03189"/>
    </source>
</evidence>
<dbReference type="Proteomes" id="UP001378960">
    <property type="component" value="Unassembled WGS sequence"/>
</dbReference>
<dbReference type="FunFam" id="1.10.357.140:FF:000003">
    <property type="entry name" value="4-hydroxybenzoate polyprenyltransferase, mitochondrial"/>
    <property type="match status" value="1"/>
</dbReference>
<keyword evidence="10" id="KW-0999">Mitochondrion inner membrane</keyword>
<feature type="transmembrane region" description="Helical" evidence="10">
    <location>
        <begin position="120"/>
        <end position="138"/>
    </location>
</feature>
<dbReference type="PANTHER" id="PTHR11048">
    <property type="entry name" value="PRENYLTRANSFERASES"/>
    <property type="match status" value="1"/>
</dbReference>
<dbReference type="CDD" id="cd13959">
    <property type="entry name" value="PT_UbiA_COQ2"/>
    <property type="match status" value="1"/>
</dbReference>
<comment type="cofactor">
    <cofactor evidence="1 10">
        <name>Mg(2+)</name>
        <dbReference type="ChEBI" id="CHEBI:18420"/>
    </cofactor>
</comment>
<dbReference type="InterPro" id="IPR039653">
    <property type="entry name" value="Prenyltransferase"/>
</dbReference>
<keyword evidence="5 10" id="KW-0812">Transmembrane</keyword>
<dbReference type="HAMAP" id="MF_01635">
    <property type="entry name" value="UbiA"/>
    <property type="match status" value="1"/>
</dbReference>
<dbReference type="Pfam" id="PF01040">
    <property type="entry name" value="UbiA"/>
    <property type="match status" value="1"/>
</dbReference>
<keyword evidence="10" id="KW-0414">Isoprene biosynthesis</keyword>
<comment type="function">
    <text evidence="9 10">Catalyzes the prenylation of para-hydroxybenzoate (PHB) with an all-trans polyprenyl group. Mediates the second step in the final reaction sequence of coenzyme Q (CoQ) biosynthesis, which is the condensation of the polyisoprenoid side chain with PHB, generating the first membrane-bound Q intermediate.</text>
</comment>
<dbReference type="Gene3D" id="1.10.357.140">
    <property type="entry name" value="UbiA prenyltransferase"/>
    <property type="match status" value="1"/>
</dbReference>
<reference evidence="11 12" key="1">
    <citation type="journal article" date="2023" name="Elife">
        <title>Identification of key yeast species and microbe-microbe interactions impacting larval growth of Drosophila in the wild.</title>
        <authorList>
            <person name="Mure A."/>
            <person name="Sugiura Y."/>
            <person name="Maeda R."/>
            <person name="Honda K."/>
            <person name="Sakurai N."/>
            <person name="Takahashi Y."/>
            <person name="Watada M."/>
            <person name="Katoh T."/>
            <person name="Gotoh A."/>
            <person name="Gotoh Y."/>
            <person name="Taniguchi I."/>
            <person name="Nakamura K."/>
            <person name="Hayashi T."/>
            <person name="Katayama T."/>
            <person name="Uemura T."/>
            <person name="Hattori Y."/>
        </authorList>
    </citation>
    <scope>NUCLEOTIDE SEQUENCE [LARGE SCALE GENOMIC DNA]</scope>
    <source>
        <strain evidence="11 12">PK-24</strain>
    </source>
</reference>
<dbReference type="InterPro" id="IPR044878">
    <property type="entry name" value="UbiA_sf"/>
</dbReference>
<comment type="caution">
    <text evidence="11">The sequence shown here is derived from an EMBL/GenBank/DDBJ whole genome shotgun (WGS) entry which is preliminary data.</text>
</comment>
<evidence type="ECO:0000313" key="12">
    <source>
        <dbReference type="Proteomes" id="UP001378960"/>
    </source>
</evidence>
<keyword evidence="10" id="KW-0496">Mitochondrion</keyword>
<sequence length="396" mass="45104">MFAPSRWSSLTFLKSPLRSFHTPISSLKSSLKTLPSYSSYSLTSRVQQFQFQFQIRNLNTTKQTSNNVIQSTTTSTTVSPFTAEELEEARIQRLKGLGILTKFPDKWIPYMELMRIEKPIGTLLLLSPCMWSITMAAYMTSAPLLSTIWMLSVFSVGAFVMRGAGCTINDMWDRNLDNKVARTIERPITSGRVSMKQAWWFLSGQMAVGLFILLQLPLDCFILGASSLLLVGTYPFFKRVTYYPQFVLSACFNWGALLGFPAMGVWNWPVMIPLYLSGFFWCMHYDTIYAHQDKKFDIKAGIKSTALKWGTSSKKIFNALSTAQMTCYLTSGFLAGMGPFFYLAALAGGYRLFNMTRKVDLDNPANCWYWFKENINTGHVFWIGILLDYLWKIFIG</sequence>
<evidence type="ECO:0000256" key="5">
    <source>
        <dbReference type="ARBA" id="ARBA00022692"/>
    </source>
</evidence>
<gene>
    <name evidence="10" type="primary">COQ2</name>
    <name evidence="11" type="ORF">DAPK24_029720</name>
</gene>
<dbReference type="EMBL" id="BTGB01000003">
    <property type="protein sequence ID" value="GMM46397.1"/>
    <property type="molecule type" value="Genomic_DNA"/>
</dbReference>
<dbReference type="InterPro" id="IPR006370">
    <property type="entry name" value="HB_polyprenyltransferase-like"/>
</dbReference>
<dbReference type="GO" id="GO:0008412">
    <property type="term" value="F:4-hydroxybenzoate polyprenyltransferase activity"/>
    <property type="evidence" value="ECO:0007669"/>
    <property type="project" value="UniProtKB-EC"/>
</dbReference>